<feature type="signal peptide" evidence="2">
    <location>
        <begin position="1"/>
        <end position="19"/>
    </location>
</feature>
<dbReference type="OrthoDB" id="372762at2759"/>
<keyword evidence="2" id="KW-0732">Signal</keyword>
<keyword evidence="1" id="KW-0812">Transmembrane</keyword>
<evidence type="ECO:0000256" key="1">
    <source>
        <dbReference type="SAM" id="Phobius"/>
    </source>
</evidence>
<feature type="transmembrane region" description="Helical" evidence="1">
    <location>
        <begin position="131"/>
        <end position="164"/>
    </location>
</feature>
<proteinExistence type="predicted"/>
<sequence length="167" mass="19458">MKYLTHIFFFITLFQFIIDKYDNNGKSLDKFLNIRNGRFLVEYYYDPNTDQYNDNQSKKINKIHAYESNGISQNNTAFPNTSNTQNPSPSCYALSARDKYKYHHNNKYTTSEESNFYNSMFMKKLRRNSKILMGSSAAAFFLVDDLGIRAIIFLIFSAAALAYFTSI</sequence>
<organism evidence="3 4">
    <name type="scientific">Plasmodium yoelii 17X</name>
    <dbReference type="NCBI Taxonomy" id="1323249"/>
    <lineage>
        <taxon>Eukaryota</taxon>
        <taxon>Sar</taxon>
        <taxon>Alveolata</taxon>
        <taxon>Apicomplexa</taxon>
        <taxon>Aconoidasida</taxon>
        <taxon>Haemosporida</taxon>
        <taxon>Plasmodiidae</taxon>
        <taxon>Plasmodium</taxon>
        <taxon>Plasmodium (Vinckeia)</taxon>
    </lineage>
</organism>
<protein>
    <recommendedName>
        <fullName evidence="5">Schizont membrane associated cytoadherence protein</fullName>
    </recommendedName>
</protein>
<keyword evidence="1" id="KW-1133">Transmembrane helix</keyword>
<dbReference type="EMBL" id="KI635723">
    <property type="protein sequence ID" value="ETB63253.1"/>
    <property type="molecule type" value="Genomic_DNA"/>
</dbReference>
<dbReference type="Proteomes" id="UP000018538">
    <property type="component" value="Unassembled WGS sequence"/>
</dbReference>
<accession>V7PYK6</accession>
<evidence type="ECO:0000313" key="4">
    <source>
        <dbReference type="Proteomes" id="UP000018538"/>
    </source>
</evidence>
<name>V7PYK6_PLAYE</name>
<feature type="chain" id="PRO_5004765897" description="Schizont membrane associated cytoadherence protein" evidence="2">
    <location>
        <begin position="20"/>
        <end position="167"/>
    </location>
</feature>
<evidence type="ECO:0008006" key="5">
    <source>
        <dbReference type="Google" id="ProtNLM"/>
    </source>
</evidence>
<keyword evidence="1" id="KW-0472">Membrane</keyword>
<dbReference type="AlphaFoldDB" id="V7PYK6"/>
<gene>
    <name evidence="3" type="ORF">YYC_00090</name>
</gene>
<evidence type="ECO:0000313" key="3">
    <source>
        <dbReference type="EMBL" id="ETB63253.1"/>
    </source>
</evidence>
<evidence type="ECO:0000256" key="2">
    <source>
        <dbReference type="SAM" id="SignalP"/>
    </source>
</evidence>
<reference evidence="3 4" key="1">
    <citation type="submission" date="2013-11" db="EMBL/GenBank/DDBJ databases">
        <title>The Genome Sequence of Plasmodium yoelii 17X.</title>
        <authorList>
            <consortium name="The Broad Institute Genomics Platform"/>
            <consortium name="The Broad Institute Genome Sequencing Center for Infectious Disease"/>
            <person name="Neafsey D."/>
            <person name="Adams J."/>
            <person name="Walker B."/>
            <person name="Young S.K."/>
            <person name="Zeng Q."/>
            <person name="Gargeya S."/>
            <person name="Fitzgerald M."/>
            <person name="Haas B."/>
            <person name="Abouelleil A."/>
            <person name="Alvarado L."/>
            <person name="Chapman S.B."/>
            <person name="Gainer-Dewar J."/>
            <person name="Goldberg J."/>
            <person name="Griggs A."/>
            <person name="Gujja S."/>
            <person name="Hansen M."/>
            <person name="Howarth C."/>
            <person name="Imamovic A."/>
            <person name="Ireland A."/>
            <person name="Larimer J."/>
            <person name="McCowan C."/>
            <person name="Murphy C."/>
            <person name="Pearson M."/>
            <person name="Poon T.W."/>
            <person name="Priest M."/>
            <person name="Roberts A."/>
            <person name="Saif S."/>
            <person name="Shea T."/>
            <person name="Sykes S."/>
            <person name="Wortman J."/>
            <person name="Nusbaum C."/>
            <person name="Birren B."/>
        </authorList>
    </citation>
    <scope>NUCLEOTIDE SEQUENCE [LARGE SCALE GENOMIC DNA]</scope>
    <source>
        <strain evidence="3 4">17X</strain>
    </source>
</reference>
<keyword evidence="4" id="KW-1185">Reference proteome</keyword>